<dbReference type="Pfam" id="PF02906">
    <property type="entry name" value="Fe_hyd_lg_C"/>
    <property type="match status" value="1"/>
</dbReference>
<reference evidence="12 13" key="1">
    <citation type="submission" date="2018-08" db="EMBL/GenBank/DDBJ databases">
        <title>A genome reference for cultivated species of the human gut microbiota.</title>
        <authorList>
            <person name="Zou Y."/>
            <person name="Xue W."/>
            <person name="Luo G."/>
        </authorList>
    </citation>
    <scope>NUCLEOTIDE SEQUENCE [LARGE SCALE GENOMIC DNA]</scope>
    <source>
        <strain evidence="12 13">AF22-12AC</strain>
    </source>
</reference>
<evidence type="ECO:0000256" key="5">
    <source>
        <dbReference type="ARBA" id="ARBA00023224"/>
    </source>
</evidence>
<keyword evidence="1" id="KW-0004">4Fe-4S</keyword>
<evidence type="ECO:0000313" key="13">
    <source>
        <dbReference type="Proteomes" id="UP000266172"/>
    </source>
</evidence>
<dbReference type="Proteomes" id="UP000266172">
    <property type="component" value="Unassembled WGS sequence"/>
</dbReference>
<feature type="domain" description="4Fe-4S" evidence="11">
    <location>
        <begin position="378"/>
        <end position="440"/>
    </location>
</feature>
<feature type="domain" description="4Fe-4S ferredoxin-type" evidence="10">
    <location>
        <begin position="36"/>
        <end position="65"/>
    </location>
</feature>
<keyword evidence="5 7" id="KW-0807">Transducer</keyword>
<dbReference type="SMART" id="SM00283">
    <property type="entry name" value="MA"/>
    <property type="match status" value="1"/>
</dbReference>
<evidence type="ECO:0000313" key="12">
    <source>
        <dbReference type="EMBL" id="RGS38720.1"/>
    </source>
</evidence>
<dbReference type="InterPro" id="IPR017896">
    <property type="entry name" value="4Fe4S_Fe-S-bd"/>
</dbReference>
<evidence type="ECO:0000256" key="4">
    <source>
        <dbReference type="ARBA" id="ARBA00023014"/>
    </source>
</evidence>
<keyword evidence="2" id="KW-0479">Metal-binding</keyword>
<feature type="domain" description="Methyl-accepting transducer" evidence="9">
    <location>
        <begin position="434"/>
        <end position="644"/>
    </location>
</feature>
<proteinExistence type="inferred from homology"/>
<dbReference type="Gene3D" id="3.30.70.20">
    <property type="match status" value="1"/>
</dbReference>
<gene>
    <name evidence="12" type="ORF">DWX93_12080</name>
</gene>
<dbReference type="PROSITE" id="PS51656">
    <property type="entry name" value="4FE4S"/>
    <property type="match status" value="1"/>
</dbReference>
<feature type="domain" description="4Fe-4S ferredoxin-type" evidence="10">
    <location>
        <begin position="3"/>
        <end position="35"/>
    </location>
</feature>
<dbReference type="InterPro" id="IPR004090">
    <property type="entry name" value="Chemotax_Me-accpt_rcpt"/>
</dbReference>
<dbReference type="SUPFAM" id="SSF58104">
    <property type="entry name" value="Methyl-accepting chemotaxis protein (MCP) signaling domain"/>
    <property type="match status" value="1"/>
</dbReference>
<evidence type="ECO:0000259" key="11">
    <source>
        <dbReference type="PROSITE" id="PS51656"/>
    </source>
</evidence>
<dbReference type="AlphaFoldDB" id="A0A395V4Y6"/>
<dbReference type="GO" id="GO:0046872">
    <property type="term" value="F:metal ion binding"/>
    <property type="evidence" value="ECO:0007669"/>
    <property type="project" value="UniProtKB-KW"/>
</dbReference>
<evidence type="ECO:0000256" key="1">
    <source>
        <dbReference type="ARBA" id="ARBA00022485"/>
    </source>
</evidence>
<evidence type="ECO:0000259" key="9">
    <source>
        <dbReference type="PROSITE" id="PS50111"/>
    </source>
</evidence>
<organism evidence="12 13">
    <name type="scientific">Roseburia hominis</name>
    <dbReference type="NCBI Taxonomy" id="301301"/>
    <lineage>
        <taxon>Bacteria</taxon>
        <taxon>Bacillati</taxon>
        <taxon>Bacillota</taxon>
        <taxon>Clostridia</taxon>
        <taxon>Lachnospirales</taxon>
        <taxon>Lachnospiraceae</taxon>
        <taxon>Roseburia</taxon>
    </lineage>
</organism>
<dbReference type="InterPro" id="IPR004089">
    <property type="entry name" value="MCPsignal_dom"/>
</dbReference>
<sequence>MAGYVYTNENCIGCNRCISVCPILTANQAVVVDGKSRIEVNHAQCINCGACFDACEHQAREYADDTEQFFADLQRGESISLLLAPAFLANYPREYEQILGGLRQMGAKRIISVSFGADITTWAYINYITKNQFTGGISQPCPAVVNYIEVYAPELLPKLMPVHSPMMCAAIYAKKYLHITDKLAFISPCIAKKNEISDPDTDGYVSYNVTFDHLMDYCRKHRISGPGVSDEIEYGLGSIYPMPGGLKENVYWFCGEDVFIRQIEGERHVYEFLDAYRKRVAEHKELPFMVDALNCAMGCIYGTGVEPEKTAGDDVLYELHKIREKSKKVKGPWARSATPKQRLAQLNRQFAQLDPADFTRRYTDRSKGNEIRVPEGQELEAVYSRLNKQTAMDRAIDCSACGYKTCRDMATAIYNGCNSENSCIHFIKNEAEERGRAAQAAAEESQQANVEIQRRSDLIAGIIEGLNSDFQELDSAIGQMAAGNSSNASESTAITDAMTGVTGFCQEMRQSFETITELLDKLENNNNDITKIANQTNLLSLNASIEAARAGAAGRGFAVVAEEIKNLSENSRATANDSNDNKNEISQAIGKLLEESDHLTEIIREVDERMTNLAASTEEIAASTDSVKEISSDLKDKAAELMNM</sequence>
<keyword evidence="8" id="KW-0175">Coiled coil</keyword>
<dbReference type="InterPro" id="IPR017900">
    <property type="entry name" value="4Fe4S_Fe_S_CS"/>
</dbReference>
<dbReference type="EMBL" id="QRVL01000011">
    <property type="protein sequence ID" value="RGS38720.1"/>
    <property type="molecule type" value="Genomic_DNA"/>
</dbReference>
<accession>A0A395V4Y6</accession>
<dbReference type="InterPro" id="IPR004108">
    <property type="entry name" value="Fe_hydrogenase_lsu_C"/>
</dbReference>
<comment type="caution">
    <text evidence="12">The sequence shown here is derived from an EMBL/GenBank/DDBJ whole genome shotgun (WGS) entry which is preliminary data.</text>
</comment>
<dbReference type="PROSITE" id="PS50111">
    <property type="entry name" value="CHEMOTAXIS_TRANSDUC_2"/>
    <property type="match status" value="1"/>
</dbReference>
<dbReference type="PANTHER" id="PTHR32089">
    <property type="entry name" value="METHYL-ACCEPTING CHEMOTAXIS PROTEIN MCPB"/>
    <property type="match status" value="1"/>
</dbReference>
<dbReference type="PRINTS" id="PR00260">
    <property type="entry name" value="CHEMTRNSDUCR"/>
</dbReference>
<keyword evidence="4" id="KW-0411">Iron-sulfur</keyword>
<evidence type="ECO:0000259" key="10">
    <source>
        <dbReference type="PROSITE" id="PS51379"/>
    </source>
</evidence>
<dbReference type="GO" id="GO:0007165">
    <property type="term" value="P:signal transduction"/>
    <property type="evidence" value="ECO:0007669"/>
    <property type="project" value="UniProtKB-KW"/>
</dbReference>
<dbReference type="RefSeq" id="WP_118097813.1">
    <property type="nucleotide sequence ID" value="NZ_JACLAS010000005.1"/>
</dbReference>
<dbReference type="PROSITE" id="PS00198">
    <property type="entry name" value="4FE4S_FER_1"/>
    <property type="match status" value="2"/>
</dbReference>
<name>A0A395V4Y6_9FIRM</name>
<dbReference type="GO" id="GO:0006935">
    <property type="term" value="P:chemotaxis"/>
    <property type="evidence" value="ECO:0007669"/>
    <property type="project" value="InterPro"/>
</dbReference>
<dbReference type="Pfam" id="PF12838">
    <property type="entry name" value="Fer4_7"/>
    <property type="match status" value="1"/>
</dbReference>
<evidence type="ECO:0000256" key="3">
    <source>
        <dbReference type="ARBA" id="ARBA00023004"/>
    </source>
</evidence>
<evidence type="ECO:0000256" key="8">
    <source>
        <dbReference type="SAM" id="Coils"/>
    </source>
</evidence>
<dbReference type="Gene3D" id="3.40.950.10">
    <property type="entry name" value="Fe-only Hydrogenase (Larger Subunit), Chain L, domain 3"/>
    <property type="match status" value="1"/>
</dbReference>
<dbReference type="SUPFAM" id="SSF54862">
    <property type="entry name" value="4Fe-4S ferredoxins"/>
    <property type="match status" value="1"/>
</dbReference>
<dbReference type="Gene3D" id="3.40.50.1780">
    <property type="match status" value="1"/>
</dbReference>
<protein>
    <submittedName>
        <fullName evidence="12">4Fe-4S dicluster domain-containing protein</fullName>
    </submittedName>
</protein>
<dbReference type="Gene3D" id="1.10.287.950">
    <property type="entry name" value="Methyl-accepting chemotaxis protein"/>
    <property type="match status" value="1"/>
</dbReference>
<dbReference type="InterPro" id="IPR007202">
    <property type="entry name" value="4Fe-4S_dom"/>
</dbReference>
<evidence type="ECO:0000256" key="6">
    <source>
        <dbReference type="ARBA" id="ARBA00029447"/>
    </source>
</evidence>
<dbReference type="SUPFAM" id="SSF53920">
    <property type="entry name" value="Fe-only hydrogenase"/>
    <property type="match status" value="1"/>
</dbReference>
<dbReference type="PROSITE" id="PS51379">
    <property type="entry name" value="4FE4S_FER_2"/>
    <property type="match status" value="2"/>
</dbReference>
<feature type="coiled-coil region" evidence="8">
    <location>
        <begin position="505"/>
        <end position="535"/>
    </location>
</feature>
<dbReference type="Pfam" id="PF04060">
    <property type="entry name" value="FeS"/>
    <property type="match status" value="1"/>
</dbReference>
<evidence type="ECO:0000256" key="7">
    <source>
        <dbReference type="PROSITE-ProRule" id="PRU00284"/>
    </source>
</evidence>
<evidence type="ECO:0000256" key="2">
    <source>
        <dbReference type="ARBA" id="ARBA00022723"/>
    </source>
</evidence>
<dbReference type="Gene3D" id="1.10.15.40">
    <property type="entry name" value="Electron transport complex subunit B, putative Fe-S cluster"/>
    <property type="match status" value="1"/>
</dbReference>
<dbReference type="GO" id="GO:0016020">
    <property type="term" value="C:membrane"/>
    <property type="evidence" value="ECO:0007669"/>
    <property type="project" value="InterPro"/>
</dbReference>
<dbReference type="GO" id="GO:0051539">
    <property type="term" value="F:4 iron, 4 sulfur cluster binding"/>
    <property type="evidence" value="ECO:0007669"/>
    <property type="project" value="UniProtKB-KW"/>
</dbReference>
<dbReference type="GO" id="GO:0004888">
    <property type="term" value="F:transmembrane signaling receptor activity"/>
    <property type="evidence" value="ECO:0007669"/>
    <property type="project" value="InterPro"/>
</dbReference>
<dbReference type="InterPro" id="IPR009016">
    <property type="entry name" value="Fe_hydrogenase"/>
</dbReference>
<dbReference type="PANTHER" id="PTHR32089:SF112">
    <property type="entry name" value="LYSOZYME-LIKE PROTEIN-RELATED"/>
    <property type="match status" value="1"/>
</dbReference>
<dbReference type="Pfam" id="PF00015">
    <property type="entry name" value="MCPsignal"/>
    <property type="match status" value="1"/>
</dbReference>
<comment type="similarity">
    <text evidence="6">Belongs to the methyl-accepting chemotaxis (MCP) protein family.</text>
</comment>
<keyword evidence="3" id="KW-0408">Iron</keyword>